<dbReference type="PANTHER" id="PTHR33392">
    <property type="entry name" value="POLYISOPRENYL-TEICHOIC ACID--PEPTIDOGLYCAN TEICHOIC ACID TRANSFERASE TAGU"/>
    <property type="match status" value="1"/>
</dbReference>
<gene>
    <name evidence="5" type="ORF">DFQ01_11915</name>
</gene>
<dbReference type="Proteomes" id="UP000246635">
    <property type="component" value="Unassembled WGS sequence"/>
</dbReference>
<keyword evidence="3" id="KW-1133">Transmembrane helix</keyword>
<dbReference type="PANTHER" id="PTHR33392:SF6">
    <property type="entry name" value="POLYISOPRENYL-TEICHOIC ACID--PEPTIDOGLYCAN TEICHOIC ACID TRANSFERASE TAGU"/>
    <property type="match status" value="1"/>
</dbReference>
<keyword evidence="6" id="KW-1185">Reference proteome</keyword>
<evidence type="ECO:0000256" key="2">
    <source>
        <dbReference type="SAM" id="MobiDB-lite"/>
    </source>
</evidence>
<proteinExistence type="inferred from homology"/>
<evidence type="ECO:0000313" key="6">
    <source>
        <dbReference type="Proteomes" id="UP000246635"/>
    </source>
</evidence>
<comment type="caution">
    <text evidence="5">The sequence shown here is derived from an EMBL/GenBank/DDBJ whole genome shotgun (WGS) entry which is preliminary data.</text>
</comment>
<dbReference type="OrthoDB" id="9782542at2"/>
<evidence type="ECO:0000313" key="5">
    <source>
        <dbReference type="EMBL" id="PWV97933.1"/>
    </source>
</evidence>
<keyword evidence="3" id="KW-0472">Membrane</keyword>
<evidence type="ECO:0000256" key="3">
    <source>
        <dbReference type="SAM" id="Phobius"/>
    </source>
</evidence>
<organism evidence="5 6">
    <name type="scientific">Paenibacillus cellulosilyticus</name>
    <dbReference type="NCBI Taxonomy" id="375489"/>
    <lineage>
        <taxon>Bacteria</taxon>
        <taxon>Bacillati</taxon>
        <taxon>Bacillota</taxon>
        <taxon>Bacilli</taxon>
        <taxon>Bacillales</taxon>
        <taxon>Paenibacillaceae</taxon>
        <taxon>Paenibacillus</taxon>
    </lineage>
</organism>
<feature type="region of interest" description="Disordered" evidence="2">
    <location>
        <begin position="319"/>
        <end position="361"/>
    </location>
</feature>
<evidence type="ECO:0000259" key="4">
    <source>
        <dbReference type="Pfam" id="PF03816"/>
    </source>
</evidence>
<dbReference type="Gene3D" id="3.40.630.190">
    <property type="entry name" value="LCP protein"/>
    <property type="match status" value="1"/>
</dbReference>
<dbReference type="EMBL" id="QGTQ01000019">
    <property type="protein sequence ID" value="PWV97933.1"/>
    <property type="molecule type" value="Genomic_DNA"/>
</dbReference>
<dbReference type="InterPro" id="IPR004474">
    <property type="entry name" value="LytR_CpsA_psr"/>
</dbReference>
<feature type="domain" description="Cell envelope-related transcriptional attenuator" evidence="4">
    <location>
        <begin position="95"/>
        <end position="244"/>
    </location>
</feature>
<comment type="similarity">
    <text evidence="1">Belongs to the LytR/CpsA/Psr (LCP) family.</text>
</comment>
<protein>
    <submittedName>
        <fullName evidence="5">LytR family transcriptional attenuator</fullName>
    </submittedName>
</protein>
<dbReference type="InterPro" id="IPR050922">
    <property type="entry name" value="LytR/CpsA/Psr_CW_biosynth"/>
</dbReference>
<reference evidence="5 6" key="1">
    <citation type="submission" date="2018-05" db="EMBL/GenBank/DDBJ databases">
        <title>Genomic Encyclopedia of Type Strains, Phase III (KMG-III): the genomes of soil and plant-associated and newly described type strains.</title>
        <authorList>
            <person name="Whitman W."/>
        </authorList>
    </citation>
    <scope>NUCLEOTIDE SEQUENCE [LARGE SCALE GENOMIC DNA]</scope>
    <source>
        <strain evidence="5 6">CECT 5696</strain>
    </source>
</reference>
<keyword evidence="3" id="KW-0812">Transmembrane</keyword>
<dbReference type="Pfam" id="PF03816">
    <property type="entry name" value="LytR_cpsA_psr"/>
    <property type="match status" value="1"/>
</dbReference>
<dbReference type="AlphaFoldDB" id="A0A2V2YPL2"/>
<dbReference type="NCBIfam" id="TIGR00350">
    <property type="entry name" value="lytR_cpsA_psr"/>
    <property type="match status" value="1"/>
</dbReference>
<accession>A0A2V2YPL2</accession>
<name>A0A2V2YPL2_9BACL</name>
<sequence>MEARKKRKRRPWWMWSLFGLLIVVAGLFVWAAVYGVGVYNALDGLNKSDEESKFTQFNDQDSTTAEPPKWEGTERVNILLMGGDGRGLEKSQVARSDTMMVVSIDPATKKAHVFSVLRDTYVDIEGHGKGRINTAVSLGGERLARTTIGNLLGLDIQYYLYTEFEGFKSLIDAIGGIDFYVEKDMNYVDNADGNRYDIHLKQGQQHLDGDHALQYVRFRHDAMSDFTRTERQREFMQAVASKIMSGWSIVHITDIIKSVSPYIETNLTVEDMLKLGQLGLGITVAGTEQVPPMDMISEDNAGGAAVIGIKDEDKLRQFVQDELAKDTEAPADGTSTDGTGTSTDSSTDSSSSTSESSSSSN</sequence>
<dbReference type="RefSeq" id="WP_110045707.1">
    <property type="nucleotide sequence ID" value="NZ_CP054612.1"/>
</dbReference>
<evidence type="ECO:0000256" key="1">
    <source>
        <dbReference type="ARBA" id="ARBA00006068"/>
    </source>
</evidence>
<feature type="transmembrane region" description="Helical" evidence="3">
    <location>
        <begin position="12"/>
        <end position="33"/>
    </location>
</feature>
<feature type="compositionally biased region" description="Low complexity" evidence="2">
    <location>
        <begin position="332"/>
        <end position="361"/>
    </location>
</feature>